<keyword evidence="1 3" id="KW-0193">Cuticle</keyword>
<evidence type="ECO:0000256" key="4">
    <source>
        <dbReference type="SAM" id="MobiDB-lite"/>
    </source>
</evidence>
<dbReference type="PANTHER" id="PTHR10380">
    <property type="entry name" value="CUTICLE PROTEIN"/>
    <property type="match status" value="1"/>
</dbReference>
<dbReference type="InterPro" id="IPR050468">
    <property type="entry name" value="Cuticle_Struct_Prot"/>
</dbReference>
<dbReference type="Pfam" id="PF00379">
    <property type="entry name" value="Chitin_bind_4"/>
    <property type="match status" value="1"/>
</dbReference>
<keyword evidence="6" id="KW-1185">Reference proteome</keyword>
<feature type="compositionally biased region" description="Polar residues" evidence="4">
    <location>
        <begin position="171"/>
        <end position="203"/>
    </location>
</feature>
<comment type="caution">
    <text evidence="5">The sequence shown here is derived from an EMBL/GenBank/DDBJ whole genome shotgun (WGS) entry which is preliminary data.</text>
</comment>
<dbReference type="PROSITE" id="PS00233">
    <property type="entry name" value="CHIT_BIND_RR_1"/>
    <property type="match status" value="1"/>
</dbReference>
<evidence type="ECO:0000313" key="6">
    <source>
        <dbReference type="Proteomes" id="UP001497472"/>
    </source>
</evidence>
<evidence type="ECO:0000256" key="3">
    <source>
        <dbReference type="PROSITE-ProRule" id="PRU00497"/>
    </source>
</evidence>
<proteinExistence type="predicted"/>
<dbReference type="EMBL" id="CAVLEF010000088">
    <property type="protein sequence ID" value="CAK1550815.1"/>
    <property type="molecule type" value="Genomic_DNA"/>
</dbReference>
<dbReference type="Proteomes" id="UP001497472">
    <property type="component" value="Unassembled WGS sequence"/>
</dbReference>
<dbReference type="InterPro" id="IPR031311">
    <property type="entry name" value="CHIT_BIND_RR_consensus"/>
</dbReference>
<feature type="region of interest" description="Disordered" evidence="4">
    <location>
        <begin position="157"/>
        <end position="203"/>
    </location>
</feature>
<evidence type="ECO:0008006" key="7">
    <source>
        <dbReference type="Google" id="ProtNLM"/>
    </source>
</evidence>
<dbReference type="PROSITE" id="PS51155">
    <property type="entry name" value="CHIT_BIND_RR_2"/>
    <property type="match status" value="1"/>
</dbReference>
<feature type="region of interest" description="Disordered" evidence="4">
    <location>
        <begin position="24"/>
        <end position="67"/>
    </location>
</feature>
<organism evidence="5 6">
    <name type="scientific">Leptosia nina</name>
    <dbReference type="NCBI Taxonomy" id="320188"/>
    <lineage>
        <taxon>Eukaryota</taxon>
        <taxon>Metazoa</taxon>
        <taxon>Ecdysozoa</taxon>
        <taxon>Arthropoda</taxon>
        <taxon>Hexapoda</taxon>
        <taxon>Insecta</taxon>
        <taxon>Pterygota</taxon>
        <taxon>Neoptera</taxon>
        <taxon>Endopterygota</taxon>
        <taxon>Lepidoptera</taxon>
        <taxon>Glossata</taxon>
        <taxon>Ditrysia</taxon>
        <taxon>Papilionoidea</taxon>
        <taxon>Pieridae</taxon>
        <taxon>Pierinae</taxon>
        <taxon>Leptosia</taxon>
    </lineage>
</organism>
<dbReference type="PANTHER" id="PTHR10380:SF173">
    <property type="entry name" value="CUTICULAR PROTEIN 47EF, ISOFORM C-RELATED"/>
    <property type="match status" value="1"/>
</dbReference>
<evidence type="ECO:0000256" key="2">
    <source>
        <dbReference type="ARBA" id="ARBA00022729"/>
    </source>
</evidence>
<keyword evidence="2" id="KW-0732">Signal</keyword>
<protein>
    <recommendedName>
        <fullName evidence="7">Pupal cuticle protein 27</fullName>
    </recommendedName>
</protein>
<gene>
    <name evidence="5" type="ORF">LNINA_LOCUS10007</name>
</gene>
<sequence length="203" mass="21436">MHHSIETDPFNTLALSSASCAQLPTSYVPPKSSGQSATYLPPGPGSSRSLGFESNGNNRAQQAEEKAAAILRLDQEVGEEGFHYSYETANGIQAEEAGNAGQSRGGFSYKGDDGNTYSVTFTAGVGGFQPQGAHLPVPPPTPQEILLALQQNAKDEAAGIFDDGQYHEDSAGQNGQERGQNQKHGFGSTSRQGNFNSKSGYSY</sequence>
<reference evidence="5 6" key="1">
    <citation type="submission" date="2023-11" db="EMBL/GenBank/DDBJ databases">
        <authorList>
            <person name="Okamura Y."/>
        </authorList>
    </citation>
    <scope>NUCLEOTIDE SEQUENCE [LARGE SCALE GENOMIC DNA]</scope>
</reference>
<feature type="compositionally biased region" description="Polar residues" evidence="4">
    <location>
        <begin position="46"/>
        <end position="61"/>
    </location>
</feature>
<evidence type="ECO:0000256" key="1">
    <source>
        <dbReference type="ARBA" id="ARBA00022460"/>
    </source>
</evidence>
<evidence type="ECO:0000313" key="5">
    <source>
        <dbReference type="EMBL" id="CAK1550815.1"/>
    </source>
</evidence>
<dbReference type="InterPro" id="IPR000618">
    <property type="entry name" value="Insect_cuticle"/>
</dbReference>
<name>A0AAV1JQA5_9NEOP</name>
<dbReference type="GO" id="GO:0062129">
    <property type="term" value="C:chitin-based extracellular matrix"/>
    <property type="evidence" value="ECO:0007669"/>
    <property type="project" value="TreeGrafter"/>
</dbReference>
<dbReference type="AlphaFoldDB" id="A0AAV1JQA5"/>
<accession>A0AAV1JQA5</accession>
<dbReference type="GO" id="GO:0008010">
    <property type="term" value="F:structural constituent of chitin-based larval cuticle"/>
    <property type="evidence" value="ECO:0007669"/>
    <property type="project" value="TreeGrafter"/>
</dbReference>